<keyword evidence="2 4" id="KW-0732">Signal</keyword>
<evidence type="ECO:0000256" key="2">
    <source>
        <dbReference type="ARBA" id="ARBA00022729"/>
    </source>
</evidence>
<gene>
    <name evidence="5" type="ORF">MAMMFC1_02504</name>
</gene>
<feature type="region of interest" description="Disordered" evidence="3">
    <location>
        <begin position="68"/>
        <end position="104"/>
    </location>
</feature>
<dbReference type="AlphaFoldDB" id="A0A348AL71"/>
<feature type="chain" id="PRO_5016725219" evidence="4">
    <location>
        <begin position="29"/>
        <end position="149"/>
    </location>
</feature>
<evidence type="ECO:0000256" key="3">
    <source>
        <dbReference type="SAM" id="MobiDB-lite"/>
    </source>
</evidence>
<accession>A0A348AL71</accession>
<dbReference type="RefSeq" id="WP_158618751.1">
    <property type="nucleotide sequence ID" value="NZ_AP018449.1"/>
</dbReference>
<dbReference type="Gene3D" id="3.30.910.20">
    <property type="entry name" value="Skp domain"/>
    <property type="match status" value="1"/>
</dbReference>
<dbReference type="GO" id="GO:0005829">
    <property type="term" value="C:cytosol"/>
    <property type="evidence" value="ECO:0007669"/>
    <property type="project" value="TreeGrafter"/>
</dbReference>
<dbReference type="OrthoDB" id="1683984at2"/>
<dbReference type="SUPFAM" id="SSF111384">
    <property type="entry name" value="OmpH-like"/>
    <property type="match status" value="1"/>
</dbReference>
<dbReference type="PANTHER" id="PTHR35089:SF1">
    <property type="entry name" value="CHAPERONE PROTEIN SKP"/>
    <property type="match status" value="1"/>
</dbReference>
<sequence>MKKIIKTISLLAVVFLLSGLAAPVPALAAKAKDRQETSIGYVNRQKIFAAYPGIQDIMNRIQTMRNEAQKDYDEHTKDLPPADKQAYGDKLSRQQEQQEDELMKPVSDKIAAAIQAIAVEKGLTVVGDAAIVVYGDRDITADVIAKVKR</sequence>
<dbReference type="Pfam" id="PF03938">
    <property type="entry name" value="OmpH"/>
    <property type="match status" value="1"/>
</dbReference>
<reference evidence="5 6" key="1">
    <citation type="journal article" date="2018" name="Int. J. Syst. Evol. Microbiol.">
        <title>Methylomusa anaerophila gen. nov., sp. nov., an anaerobic methanol-utilizing bacterium isolated from a microbial fuel cell.</title>
        <authorList>
            <person name="Amano N."/>
            <person name="Yamamuro A."/>
            <person name="Miyahara M."/>
            <person name="Kouzuma A."/>
            <person name="Abe T."/>
            <person name="Watanabe K."/>
        </authorList>
    </citation>
    <scope>NUCLEOTIDE SEQUENCE [LARGE SCALE GENOMIC DNA]</scope>
    <source>
        <strain evidence="5 6">MMFC1</strain>
    </source>
</reference>
<keyword evidence="6" id="KW-1185">Reference proteome</keyword>
<name>A0A348AL71_9FIRM</name>
<organism evidence="5 6">
    <name type="scientific">Methylomusa anaerophila</name>
    <dbReference type="NCBI Taxonomy" id="1930071"/>
    <lineage>
        <taxon>Bacteria</taxon>
        <taxon>Bacillati</taxon>
        <taxon>Bacillota</taxon>
        <taxon>Negativicutes</taxon>
        <taxon>Selenomonadales</taxon>
        <taxon>Sporomusaceae</taxon>
        <taxon>Methylomusa</taxon>
    </lineage>
</organism>
<comment type="similarity">
    <text evidence="1">Belongs to the Skp family.</text>
</comment>
<evidence type="ECO:0000256" key="1">
    <source>
        <dbReference type="ARBA" id="ARBA00009091"/>
    </source>
</evidence>
<dbReference type="SMART" id="SM00935">
    <property type="entry name" value="OmpH"/>
    <property type="match status" value="1"/>
</dbReference>
<evidence type="ECO:0000313" key="6">
    <source>
        <dbReference type="Proteomes" id="UP000276437"/>
    </source>
</evidence>
<evidence type="ECO:0000313" key="5">
    <source>
        <dbReference type="EMBL" id="BBB91819.1"/>
    </source>
</evidence>
<feature type="compositionally biased region" description="Basic and acidic residues" evidence="3">
    <location>
        <begin position="68"/>
        <end position="93"/>
    </location>
</feature>
<protein>
    <submittedName>
        <fullName evidence="5">Outer membrane protein</fullName>
    </submittedName>
</protein>
<feature type="signal peptide" evidence="4">
    <location>
        <begin position="1"/>
        <end position="28"/>
    </location>
</feature>
<dbReference type="Proteomes" id="UP000276437">
    <property type="component" value="Chromosome"/>
</dbReference>
<dbReference type="InterPro" id="IPR024930">
    <property type="entry name" value="Skp_dom_sf"/>
</dbReference>
<dbReference type="KEGG" id="mana:MAMMFC1_02504"/>
<proteinExistence type="inferred from homology"/>
<dbReference type="GO" id="GO:0050821">
    <property type="term" value="P:protein stabilization"/>
    <property type="evidence" value="ECO:0007669"/>
    <property type="project" value="TreeGrafter"/>
</dbReference>
<evidence type="ECO:0000256" key="4">
    <source>
        <dbReference type="SAM" id="SignalP"/>
    </source>
</evidence>
<dbReference type="PANTHER" id="PTHR35089">
    <property type="entry name" value="CHAPERONE PROTEIN SKP"/>
    <property type="match status" value="1"/>
</dbReference>
<dbReference type="GO" id="GO:0051082">
    <property type="term" value="F:unfolded protein binding"/>
    <property type="evidence" value="ECO:0007669"/>
    <property type="project" value="InterPro"/>
</dbReference>
<dbReference type="InterPro" id="IPR005632">
    <property type="entry name" value="Chaperone_Skp"/>
</dbReference>
<dbReference type="EMBL" id="AP018449">
    <property type="protein sequence ID" value="BBB91819.1"/>
    <property type="molecule type" value="Genomic_DNA"/>
</dbReference>